<comment type="caution">
    <text evidence="3">The sequence shown here is derived from an EMBL/GenBank/DDBJ whole genome shotgun (WGS) entry which is preliminary data.</text>
</comment>
<evidence type="ECO:0000256" key="2">
    <source>
        <dbReference type="SAM" id="Phobius"/>
    </source>
</evidence>
<keyword evidence="4" id="KW-1185">Reference proteome</keyword>
<organism evidence="3 4">
    <name type="scientific">Mycena belliarum</name>
    <dbReference type="NCBI Taxonomy" id="1033014"/>
    <lineage>
        <taxon>Eukaryota</taxon>
        <taxon>Fungi</taxon>
        <taxon>Dikarya</taxon>
        <taxon>Basidiomycota</taxon>
        <taxon>Agaricomycotina</taxon>
        <taxon>Agaricomycetes</taxon>
        <taxon>Agaricomycetidae</taxon>
        <taxon>Agaricales</taxon>
        <taxon>Marasmiineae</taxon>
        <taxon>Mycenaceae</taxon>
        <taxon>Mycena</taxon>
    </lineage>
</organism>
<feature type="transmembrane region" description="Helical" evidence="2">
    <location>
        <begin position="214"/>
        <end position="239"/>
    </location>
</feature>
<dbReference type="AlphaFoldDB" id="A0AAD6UEP2"/>
<gene>
    <name evidence="3" type="ORF">B0H15DRAFT_583821</name>
</gene>
<keyword evidence="2" id="KW-1133">Transmembrane helix</keyword>
<keyword evidence="2" id="KW-0812">Transmembrane</keyword>
<name>A0AAD6UEP2_9AGAR</name>
<protein>
    <submittedName>
        <fullName evidence="3">Uncharacterized protein</fullName>
    </submittedName>
</protein>
<keyword evidence="2" id="KW-0472">Membrane</keyword>
<feature type="transmembrane region" description="Helical" evidence="2">
    <location>
        <begin position="13"/>
        <end position="37"/>
    </location>
</feature>
<reference evidence="3" key="1">
    <citation type="submission" date="2023-03" db="EMBL/GenBank/DDBJ databases">
        <title>Massive genome expansion in bonnet fungi (Mycena s.s.) driven by repeated elements and novel gene families across ecological guilds.</title>
        <authorList>
            <consortium name="Lawrence Berkeley National Laboratory"/>
            <person name="Harder C.B."/>
            <person name="Miyauchi S."/>
            <person name="Viragh M."/>
            <person name="Kuo A."/>
            <person name="Thoen E."/>
            <person name="Andreopoulos B."/>
            <person name="Lu D."/>
            <person name="Skrede I."/>
            <person name="Drula E."/>
            <person name="Henrissat B."/>
            <person name="Morin E."/>
            <person name="Kohler A."/>
            <person name="Barry K."/>
            <person name="LaButti K."/>
            <person name="Morin E."/>
            <person name="Salamov A."/>
            <person name="Lipzen A."/>
            <person name="Mereny Z."/>
            <person name="Hegedus B."/>
            <person name="Baldrian P."/>
            <person name="Stursova M."/>
            <person name="Weitz H."/>
            <person name="Taylor A."/>
            <person name="Grigoriev I.V."/>
            <person name="Nagy L.G."/>
            <person name="Martin F."/>
            <person name="Kauserud H."/>
        </authorList>
    </citation>
    <scope>NUCLEOTIDE SEQUENCE</scope>
    <source>
        <strain evidence="3">CBHHK173m</strain>
    </source>
</reference>
<proteinExistence type="predicted"/>
<evidence type="ECO:0000313" key="3">
    <source>
        <dbReference type="EMBL" id="KAJ7098611.1"/>
    </source>
</evidence>
<dbReference type="Proteomes" id="UP001222325">
    <property type="component" value="Unassembled WGS sequence"/>
</dbReference>
<evidence type="ECO:0000256" key="1">
    <source>
        <dbReference type="SAM" id="MobiDB-lite"/>
    </source>
</evidence>
<sequence>MSVVDPSNSIPQLAVWATFSIFAACGLLVLLVVTLFAMGLRANWTLLNLELVFILSSSTTSALIWTGNARNMHPPFELCLMNAVATMSNTAFMAGAAFSIVAQVWGTAMSIWHPHLRPVLQWVTWTPFLVLLPYILAIPLFVIGISVGLQDRSKVYRGSPLYCVVDKPSLQVAGLILGAVFTFICLVLAAWTSIKLISTRRHTEGTRLSQDLRISYALTFRVMIFSLFVGAAFVSGIIALNSSLYSITPDITSAFCGVGAFFIFASATPIVRFVFTCQRDLSVSRSSRPSTTLTSWRSARAGHTTQSEPANEFVLTSIHVEGERKPCRTSFDVTRPQINPMLEHKFDWEPAS</sequence>
<dbReference type="EMBL" id="JARJCN010000008">
    <property type="protein sequence ID" value="KAJ7098611.1"/>
    <property type="molecule type" value="Genomic_DNA"/>
</dbReference>
<feature type="region of interest" description="Disordered" evidence="1">
    <location>
        <begin position="285"/>
        <end position="305"/>
    </location>
</feature>
<feature type="transmembrane region" description="Helical" evidence="2">
    <location>
        <begin position="124"/>
        <end position="149"/>
    </location>
</feature>
<feature type="transmembrane region" description="Helical" evidence="2">
    <location>
        <begin position="251"/>
        <end position="275"/>
    </location>
</feature>
<feature type="transmembrane region" description="Helical" evidence="2">
    <location>
        <begin position="91"/>
        <end position="112"/>
    </location>
</feature>
<accession>A0AAD6UEP2</accession>
<feature type="transmembrane region" description="Helical" evidence="2">
    <location>
        <begin position="169"/>
        <end position="194"/>
    </location>
</feature>
<evidence type="ECO:0000313" key="4">
    <source>
        <dbReference type="Proteomes" id="UP001222325"/>
    </source>
</evidence>
<feature type="compositionally biased region" description="Low complexity" evidence="1">
    <location>
        <begin position="285"/>
        <end position="298"/>
    </location>
</feature>
<feature type="transmembrane region" description="Helical" evidence="2">
    <location>
        <begin position="44"/>
        <end position="65"/>
    </location>
</feature>